<comment type="caution">
    <text evidence="4">The sequence shown here is derived from an EMBL/GenBank/DDBJ whole genome shotgun (WGS) entry which is preliminary data.</text>
</comment>
<comment type="similarity">
    <text evidence="1">Belongs to the methylmalonyl-CoA epimerase family.</text>
</comment>
<dbReference type="GO" id="GO:0046491">
    <property type="term" value="P:L-methylmalonyl-CoA metabolic process"/>
    <property type="evidence" value="ECO:0007669"/>
    <property type="project" value="TreeGrafter"/>
</dbReference>
<protein>
    <submittedName>
        <fullName evidence="4">Glyoxalase/bleomycin resistance protein/dioxygenase</fullName>
    </submittedName>
</protein>
<dbReference type="GO" id="GO:0004493">
    <property type="term" value="F:methylmalonyl-CoA epimerase activity"/>
    <property type="evidence" value="ECO:0007669"/>
    <property type="project" value="TreeGrafter"/>
</dbReference>
<dbReference type="GO" id="GO:0046872">
    <property type="term" value="F:metal ion binding"/>
    <property type="evidence" value="ECO:0007669"/>
    <property type="project" value="UniProtKB-KW"/>
</dbReference>
<dbReference type="PANTHER" id="PTHR43048:SF3">
    <property type="entry name" value="METHYLMALONYL-COA EPIMERASE, MITOCHONDRIAL"/>
    <property type="match status" value="1"/>
</dbReference>
<dbReference type="Pfam" id="PF13669">
    <property type="entry name" value="Glyoxalase_4"/>
    <property type="match status" value="1"/>
</dbReference>
<organism evidence="4 5">
    <name type="scientific">Desulfuromonas acetoxidans (strain DSM 684 / 11070)</name>
    <dbReference type="NCBI Taxonomy" id="281689"/>
    <lineage>
        <taxon>Bacteria</taxon>
        <taxon>Pseudomonadati</taxon>
        <taxon>Thermodesulfobacteriota</taxon>
        <taxon>Desulfuromonadia</taxon>
        <taxon>Desulfuromonadales</taxon>
        <taxon>Desulfuromonadaceae</taxon>
        <taxon>Desulfuromonas</taxon>
    </lineage>
</organism>
<dbReference type="Proteomes" id="UP000005695">
    <property type="component" value="Unassembled WGS sequence"/>
</dbReference>
<dbReference type="InterPro" id="IPR037523">
    <property type="entry name" value="VOC_core"/>
</dbReference>
<reference evidence="4" key="2">
    <citation type="submission" date="2006-05" db="EMBL/GenBank/DDBJ databases">
        <title>Sequencing of the draft genome and assembly of Desulfuromonas acetoxidans DSM 684.</title>
        <authorList>
            <consortium name="US DOE Joint Genome Institute (JGI-PGF)"/>
            <person name="Copeland A."/>
            <person name="Lucas S."/>
            <person name="Lapidus A."/>
            <person name="Barry K."/>
            <person name="Detter J.C."/>
            <person name="Glavina del Rio T."/>
            <person name="Hammon N."/>
            <person name="Israni S."/>
            <person name="Dalin E."/>
            <person name="Tice H."/>
            <person name="Bruce D."/>
            <person name="Pitluck S."/>
            <person name="Richardson P."/>
        </authorList>
    </citation>
    <scope>NUCLEOTIDE SEQUENCE [LARGE SCALE GENOMIC DNA]</scope>
    <source>
        <strain evidence="4">DSM 684</strain>
    </source>
</reference>
<evidence type="ECO:0000259" key="3">
    <source>
        <dbReference type="PROSITE" id="PS51819"/>
    </source>
</evidence>
<dbReference type="PROSITE" id="PS51819">
    <property type="entry name" value="VOC"/>
    <property type="match status" value="1"/>
</dbReference>
<dbReference type="AlphaFoldDB" id="Q1JVQ9"/>
<dbReference type="GO" id="GO:0051213">
    <property type="term" value="F:dioxygenase activity"/>
    <property type="evidence" value="ECO:0007669"/>
    <property type="project" value="UniProtKB-KW"/>
</dbReference>
<dbReference type="RefSeq" id="WP_006002996.1">
    <property type="nucleotide sequence ID" value="NZ_AAEW02000033.1"/>
</dbReference>
<name>Q1JVQ9_DESA6</name>
<reference evidence="4" key="1">
    <citation type="submission" date="2006-05" db="EMBL/GenBank/DDBJ databases">
        <title>Annotation of the draft genome assembly of Desulfuromonas acetoxidans DSM 684.</title>
        <authorList>
            <consortium name="US DOE Joint Genome Institute (JGI-ORNL)"/>
            <person name="Larimer F."/>
            <person name="Land M."/>
            <person name="Hauser L."/>
        </authorList>
    </citation>
    <scope>NUCLEOTIDE SEQUENCE [LARGE SCALE GENOMIC DNA]</scope>
    <source>
        <strain evidence="4">DSM 684</strain>
    </source>
</reference>
<keyword evidence="2" id="KW-0479">Metal-binding</keyword>
<gene>
    <name evidence="4" type="ORF">Dace_0203</name>
</gene>
<sequence length="134" mass="14693">MVKKINHIGVAVKSIEEAAPLYREVYGMKDEGVEVVAEQKVKVAFFAVGESRIELLEPTSDDSPVARFMEKNGPGIHHVAYEVEDVEAELAKLSDLGIRLIDTVPRCGAHETKIAFLHPKSSGGILTELCQVNH</sequence>
<evidence type="ECO:0000256" key="2">
    <source>
        <dbReference type="ARBA" id="ARBA00022723"/>
    </source>
</evidence>
<evidence type="ECO:0000313" key="5">
    <source>
        <dbReference type="Proteomes" id="UP000005695"/>
    </source>
</evidence>
<evidence type="ECO:0000313" key="4">
    <source>
        <dbReference type="EMBL" id="EAT14318.1"/>
    </source>
</evidence>
<dbReference type="SUPFAM" id="SSF54593">
    <property type="entry name" value="Glyoxalase/Bleomycin resistance protein/Dihydroxybiphenyl dioxygenase"/>
    <property type="match status" value="1"/>
</dbReference>
<dbReference type="Gene3D" id="3.10.180.10">
    <property type="entry name" value="2,3-Dihydroxybiphenyl 1,2-Dioxygenase, domain 1"/>
    <property type="match status" value="1"/>
</dbReference>
<dbReference type="InterPro" id="IPR029068">
    <property type="entry name" value="Glyas_Bleomycin-R_OHBP_Dase"/>
</dbReference>
<dbReference type="InterPro" id="IPR017515">
    <property type="entry name" value="MeMalonyl-CoA_epimerase"/>
</dbReference>
<dbReference type="EMBL" id="AAEW02000033">
    <property type="protein sequence ID" value="EAT14318.1"/>
    <property type="molecule type" value="Genomic_DNA"/>
</dbReference>
<evidence type="ECO:0000256" key="1">
    <source>
        <dbReference type="ARBA" id="ARBA00009308"/>
    </source>
</evidence>
<accession>Q1JVQ9</accession>
<feature type="domain" description="VOC" evidence="3">
    <location>
        <begin position="4"/>
        <end position="132"/>
    </location>
</feature>
<dbReference type="InterPro" id="IPR051785">
    <property type="entry name" value="MMCE/EMCE_epimerase"/>
</dbReference>
<dbReference type="NCBIfam" id="TIGR03081">
    <property type="entry name" value="metmalonyl_epim"/>
    <property type="match status" value="1"/>
</dbReference>
<proteinExistence type="inferred from homology"/>
<dbReference type="OrthoDB" id="332982at2"/>
<dbReference type="PANTHER" id="PTHR43048">
    <property type="entry name" value="METHYLMALONYL-COA EPIMERASE"/>
    <property type="match status" value="1"/>
</dbReference>
<keyword evidence="5" id="KW-1185">Reference proteome</keyword>
<dbReference type="CDD" id="cd07249">
    <property type="entry name" value="MMCE"/>
    <property type="match status" value="1"/>
</dbReference>